<proteinExistence type="predicted"/>
<dbReference type="InterPro" id="IPR029465">
    <property type="entry name" value="ATPgrasp_TupA"/>
</dbReference>
<evidence type="ECO:0000313" key="1">
    <source>
        <dbReference type="EMBL" id="GGZ70404.1"/>
    </source>
</evidence>
<organism evidence="1 2">
    <name type="scientific">Algibacter mikhailovii</name>
    <dbReference type="NCBI Taxonomy" id="425498"/>
    <lineage>
        <taxon>Bacteria</taxon>
        <taxon>Pseudomonadati</taxon>
        <taxon>Bacteroidota</taxon>
        <taxon>Flavobacteriia</taxon>
        <taxon>Flavobacteriales</taxon>
        <taxon>Flavobacteriaceae</taxon>
        <taxon>Algibacter</taxon>
    </lineage>
</organism>
<name>A0A918QS41_9FLAO</name>
<keyword evidence="1" id="KW-0808">Transferase</keyword>
<gene>
    <name evidence="1" type="ORF">GCM10007028_04400</name>
</gene>
<dbReference type="Pfam" id="PF14305">
    <property type="entry name" value="ATPgrasp_TupA"/>
    <property type="match status" value="1"/>
</dbReference>
<protein>
    <submittedName>
        <fullName evidence="1">Glycosyl transferase</fullName>
    </submittedName>
</protein>
<keyword evidence="2" id="KW-1185">Reference proteome</keyword>
<dbReference type="RefSeq" id="WP_189359044.1">
    <property type="nucleotide sequence ID" value="NZ_BMWZ01000001.1"/>
</dbReference>
<comment type="caution">
    <text evidence="1">The sequence shown here is derived from an EMBL/GenBank/DDBJ whole genome shotgun (WGS) entry which is preliminary data.</text>
</comment>
<dbReference type="GO" id="GO:0016740">
    <property type="term" value="F:transferase activity"/>
    <property type="evidence" value="ECO:0007669"/>
    <property type="project" value="UniProtKB-KW"/>
</dbReference>
<dbReference type="AlphaFoldDB" id="A0A918QS41"/>
<dbReference type="Proteomes" id="UP000636004">
    <property type="component" value="Unassembled WGS sequence"/>
</dbReference>
<sequence length="320" mass="37905">MKNSLKYLYKKTTVGHYIISKLIRVNTFYLHYIKPEKKYLTDIFERRYGRKIDLNKPKTLNEKIIWLKLYDRTPLHTICADKYGVRAYIEETIGDNYLVPLLYMTKNVKDITPENLPNFPLIIKTNHDSSGGVFVYDKTKIDWNETRSSLKKRLKKNYYPQSKEWQYKNIDPCIIVEKLLIDKNGNIPNDYKVHCFNGKVNMISVDVGRDSDDHYRNWYNAEWQREPYAWSSSKGEGKKTDPSDEDVDKPLTLDEMIVLSEKLSKPFCYVRVDWYDVDGKLYFGELTFHHDGGMKPILPEKYDEMLGQKVILPKKQMDNH</sequence>
<reference evidence="1" key="2">
    <citation type="submission" date="2020-09" db="EMBL/GenBank/DDBJ databases">
        <authorList>
            <person name="Sun Q."/>
            <person name="Kim S."/>
        </authorList>
    </citation>
    <scope>NUCLEOTIDE SEQUENCE</scope>
    <source>
        <strain evidence="1">KCTC 12710</strain>
    </source>
</reference>
<dbReference type="EMBL" id="BMWZ01000001">
    <property type="protein sequence ID" value="GGZ70404.1"/>
    <property type="molecule type" value="Genomic_DNA"/>
</dbReference>
<accession>A0A918QS41</accession>
<evidence type="ECO:0000313" key="2">
    <source>
        <dbReference type="Proteomes" id="UP000636004"/>
    </source>
</evidence>
<reference evidence="1" key="1">
    <citation type="journal article" date="2014" name="Int. J. Syst. Evol. Microbiol.">
        <title>Complete genome sequence of Corynebacterium casei LMG S-19264T (=DSM 44701T), isolated from a smear-ripened cheese.</title>
        <authorList>
            <consortium name="US DOE Joint Genome Institute (JGI-PGF)"/>
            <person name="Walter F."/>
            <person name="Albersmeier A."/>
            <person name="Kalinowski J."/>
            <person name="Ruckert C."/>
        </authorList>
    </citation>
    <scope>NUCLEOTIDE SEQUENCE</scope>
    <source>
        <strain evidence="1">KCTC 12710</strain>
    </source>
</reference>